<evidence type="ECO:0000313" key="2">
    <source>
        <dbReference type="EMBL" id="KFD67834.1"/>
    </source>
</evidence>
<name>A0A085NED8_9BILA</name>
<proteinExistence type="predicted"/>
<sequence length="134" mass="15506">MRGFNAFEVCRHCKLAMTRNAKVFVKQDFSKAQEIARLEHSDLTNRRQTNSARLDEQTRNRRNVYIDLPIGSFQPAPVAIYSAKRISNTLTGQRRNVKYSDGICILRIAFEATTLEQEGNNGPWKYLLDCYRFA</sequence>
<dbReference type="EMBL" id="KL363182">
    <property type="protein sequence ID" value="KFD59072.1"/>
    <property type="molecule type" value="Genomic_DNA"/>
</dbReference>
<evidence type="ECO:0000313" key="3">
    <source>
        <dbReference type="Proteomes" id="UP000030764"/>
    </source>
</evidence>
<gene>
    <name evidence="1" type="ORF">M513_00235</name>
    <name evidence="2" type="ORF">M514_00235</name>
</gene>
<keyword evidence="3" id="KW-1185">Reference proteome</keyword>
<dbReference type="EMBL" id="KL367510">
    <property type="protein sequence ID" value="KFD67834.1"/>
    <property type="molecule type" value="Genomic_DNA"/>
</dbReference>
<accession>A0A085NED8</accession>
<organism evidence="2">
    <name type="scientific">Trichuris suis</name>
    <name type="common">pig whipworm</name>
    <dbReference type="NCBI Taxonomy" id="68888"/>
    <lineage>
        <taxon>Eukaryota</taxon>
        <taxon>Metazoa</taxon>
        <taxon>Ecdysozoa</taxon>
        <taxon>Nematoda</taxon>
        <taxon>Enoplea</taxon>
        <taxon>Dorylaimia</taxon>
        <taxon>Trichinellida</taxon>
        <taxon>Trichuridae</taxon>
        <taxon>Trichuris</taxon>
    </lineage>
</organism>
<evidence type="ECO:0000313" key="1">
    <source>
        <dbReference type="EMBL" id="KFD59072.1"/>
    </source>
</evidence>
<reference evidence="2 3" key="1">
    <citation type="journal article" date="2014" name="Nat. Genet.">
        <title>Genome and transcriptome of the porcine whipworm Trichuris suis.</title>
        <authorList>
            <person name="Jex A.R."/>
            <person name="Nejsum P."/>
            <person name="Schwarz E.M."/>
            <person name="Hu L."/>
            <person name="Young N.D."/>
            <person name="Hall R.S."/>
            <person name="Korhonen P.K."/>
            <person name="Liao S."/>
            <person name="Thamsborg S."/>
            <person name="Xia J."/>
            <person name="Xu P."/>
            <person name="Wang S."/>
            <person name="Scheerlinck J.P."/>
            <person name="Hofmann A."/>
            <person name="Sternberg P.W."/>
            <person name="Wang J."/>
            <person name="Gasser R.B."/>
        </authorList>
    </citation>
    <scope>NUCLEOTIDE SEQUENCE [LARGE SCALE GENOMIC DNA]</scope>
    <source>
        <strain evidence="2">DCEP-RM93F</strain>
        <strain evidence="1">DCEP-RM93M</strain>
    </source>
</reference>
<dbReference type="Proteomes" id="UP000030764">
    <property type="component" value="Unassembled WGS sequence"/>
</dbReference>
<dbReference type="AlphaFoldDB" id="A0A085NED8"/>
<protein>
    <submittedName>
        <fullName evidence="2">Uncharacterized protein</fullName>
    </submittedName>
</protein>
<dbReference type="Proteomes" id="UP000030758">
    <property type="component" value="Unassembled WGS sequence"/>
</dbReference>